<accession>A0A2A4T9K0</accession>
<feature type="signal peptide" evidence="1">
    <location>
        <begin position="1"/>
        <end position="20"/>
    </location>
</feature>
<gene>
    <name evidence="2" type="ORF">COB67_02820</name>
</gene>
<protein>
    <submittedName>
        <fullName evidence="2">Uncharacterized protein</fullName>
    </submittedName>
</protein>
<feature type="chain" id="PRO_5012924025" evidence="1">
    <location>
        <begin position="21"/>
        <end position="81"/>
    </location>
</feature>
<keyword evidence="1" id="KW-0732">Signal</keyword>
<comment type="caution">
    <text evidence="2">The sequence shown here is derived from an EMBL/GenBank/DDBJ whole genome shotgun (WGS) entry which is preliminary data.</text>
</comment>
<name>A0A2A4T9K0_9DELT</name>
<proteinExistence type="predicted"/>
<dbReference type="Proteomes" id="UP000218113">
    <property type="component" value="Unassembled WGS sequence"/>
</dbReference>
<evidence type="ECO:0000313" key="3">
    <source>
        <dbReference type="Proteomes" id="UP000218113"/>
    </source>
</evidence>
<evidence type="ECO:0000313" key="2">
    <source>
        <dbReference type="EMBL" id="PCI30021.1"/>
    </source>
</evidence>
<sequence length="81" mass="9325">MKRILLPLLATLAFSSTLLAQDTPAPSVRLSTFEQCNNWTRHYCKDGAHERTVNQQLMEWKKRGIIITTRLIKKAAREAEN</sequence>
<dbReference type="AlphaFoldDB" id="A0A2A4T9K0"/>
<dbReference type="EMBL" id="NVSR01000008">
    <property type="protein sequence ID" value="PCI30021.1"/>
    <property type="molecule type" value="Genomic_DNA"/>
</dbReference>
<reference evidence="3" key="1">
    <citation type="submission" date="2017-08" db="EMBL/GenBank/DDBJ databases">
        <title>A dynamic microbial community with high functional redundancy inhabits the cold, oxic subseafloor aquifer.</title>
        <authorList>
            <person name="Tully B.J."/>
            <person name="Wheat C.G."/>
            <person name="Glazer B.T."/>
            <person name="Huber J.A."/>
        </authorList>
    </citation>
    <scope>NUCLEOTIDE SEQUENCE [LARGE SCALE GENOMIC DNA]</scope>
</reference>
<organism evidence="2 3">
    <name type="scientific">SAR324 cluster bacterium</name>
    <dbReference type="NCBI Taxonomy" id="2024889"/>
    <lineage>
        <taxon>Bacteria</taxon>
        <taxon>Deltaproteobacteria</taxon>
        <taxon>SAR324 cluster</taxon>
    </lineage>
</organism>
<evidence type="ECO:0000256" key="1">
    <source>
        <dbReference type="SAM" id="SignalP"/>
    </source>
</evidence>